<protein>
    <recommendedName>
        <fullName evidence="1">Transposase DDE domain-containing protein</fullName>
    </recommendedName>
</protein>
<evidence type="ECO:0000259" key="1">
    <source>
        <dbReference type="Pfam" id="PF13751"/>
    </source>
</evidence>
<accession>A0A3M9L7P8</accession>
<dbReference type="EMBL" id="RJJF01000015">
    <property type="protein sequence ID" value="RNI09352.1"/>
    <property type="molecule type" value="Genomic_DNA"/>
</dbReference>
<feature type="domain" description="Transposase DDE" evidence="1">
    <location>
        <begin position="4"/>
        <end position="47"/>
    </location>
</feature>
<dbReference type="AlphaFoldDB" id="A0A3M9L7P8"/>
<reference evidence="2 3" key="1">
    <citation type="submission" date="2018-10" db="EMBL/GenBank/DDBJ databases">
        <title>Cultivation of a novel Methanohalophilus strain from Kebrit Deep of the Red Sea and a genomic comparison of members of the genus Methanohalophilus.</title>
        <authorList>
            <person name="Guan Y."/>
            <person name="Ngugi D.K."/>
            <person name="Stingl U."/>
        </authorList>
    </citation>
    <scope>NUCLEOTIDE SEQUENCE [LARGE SCALE GENOMIC DNA]</scope>
    <source>
        <strain evidence="2 3">DSM 10369</strain>
    </source>
</reference>
<sequence length="55" mass="6408">MKMKAHIEPKQGEMKRFHGLERAKFWGKEKMNIQAMLTGIAVNLKRFIKMSGDIC</sequence>
<proteinExistence type="predicted"/>
<evidence type="ECO:0000313" key="3">
    <source>
        <dbReference type="Proteomes" id="UP000273978"/>
    </source>
</evidence>
<organism evidence="2 3">
    <name type="scientific">Methanohalophilus euhalobius</name>
    <dbReference type="NCBI Taxonomy" id="51203"/>
    <lineage>
        <taxon>Archaea</taxon>
        <taxon>Methanobacteriati</taxon>
        <taxon>Methanobacteriota</taxon>
        <taxon>Stenosarchaea group</taxon>
        <taxon>Methanomicrobia</taxon>
        <taxon>Methanosarcinales</taxon>
        <taxon>Methanosarcinaceae</taxon>
        <taxon>Methanohalophilus</taxon>
    </lineage>
</organism>
<evidence type="ECO:0000313" key="2">
    <source>
        <dbReference type="EMBL" id="RNI09352.1"/>
    </source>
</evidence>
<dbReference type="Pfam" id="PF13751">
    <property type="entry name" value="DDE_Tnp_1_6"/>
    <property type="match status" value="1"/>
</dbReference>
<dbReference type="InterPro" id="IPR025668">
    <property type="entry name" value="Tnp_DDE_dom"/>
</dbReference>
<comment type="caution">
    <text evidence="2">The sequence shown here is derived from an EMBL/GenBank/DDBJ whole genome shotgun (WGS) entry which is preliminary data.</text>
</comment>
<dbReference type="Proteomes" id="UP000273978">
    <property type="component" value="Unassembled WGS sequence"/>
</dbReference>
<name>A0A3M9L7P8_9EURY</name>
<gene>
    <name evidence="2" type="ORF">EDD83_05205</name>
</gene>